<name>A0A318KCS2_9FIRM</name>
<evidence type="ECO:0000259" key="1">
    <source>
        <dbReference type="Pfam" id="PF00535"/>
    </source>
</evidence>
<proteinExistence type="predicted"/>
<dbReference type="AlphaFoldDB" id="A0A318KCS2"/>
<reference evidence="2" key="2">
    <citation type="submission" date="2022-03" db="EMBL/GenBank/DDBJ databases">
        <title>First case of bacteraemia caused by Dielma fastidiosa in a patient hospitalised with diverticulitis.</title>
        <authorList>
            <person name="Forman-Ankjaer B."/>
            <person name="Hvid-Jensen F."/>
            <person name="Kobel C.M."/>
            <person name="Greve T."/>
        </authorList>
    </citation>
    <scope>NUCLEOTIDE SEQUENCE</scope>
    <source>
        <strain evidence="2">AUH_DF_2021</strain>
    </source>
</reference>
<dbReference type="GO" id="GO:0016758">
    <property type="term" value="F:hexosyltransferase activity"/>
    <property type="evidence" value="ECO:0007669"/>
    <property type="project" value="UniProtKB-ARBA"/>
</dbReference>
<dbReference type="PANTHER" id="PTHR22916">
    <property type="entry name" value="GLYCOSYLTRANSFERASE"/>
    <property type="match status" value="1"/>
</dbReference>
<dbReference type="InterPro" id="IPR001173">
    <property type="entry name" value="Glyco_trans_2-like"/>
</dbReference>
<dbReference type="OrthoDB" id="9807674at2"/>
<evidence type="ECO:0000313" key="4">
    <source>
        <dbReference type="Proteomes" id="UP000247612"/>
    </source>
</evidence>
<dbReference type="InterPro" id="IPR029044">
    <property type="entry name" value="Nucleotide-diphossugar_trans"/>
</dbReference>
<sequence length="326" mass="38197">MKLSIIVAVYDAEATLRRCLDSCLNQTYRDFEVIIVDDGSKDGSLKIIEEYCRRYPKLFKSFPLEVNSGSGKARNIGLSHVSGDYFTFLDDDDVVVPDGYAQIMAAAEASKADILMFDAYQVAPDGSRRRYYSALDFSNEGEISRQQYFIALPFPWNKIYKRKFIDLGMRFPEGIWYAYLACIPALAGAADKIVYLKKPLIEYYQTENSMTRNDKFRVKSLDILKAITILNQNSNQSLFKMECEFLAYQYILKIGAPFLNEYRQDQYLDELANYMAKYFPRWQQNMYVKKERSEDVRRANLYFKKKYKVIRMRDKISALLHRKHHD</sequence>
<gene>
    <name evidence="3" type="ORF">DES51_12525</name>
    <name evidence="2" type="ORF">MQE39_08225</name>
</gene>
<evidence type="ECO:0000313" key="2">
    <source>
        <dbReference type="EMBL" id="MDY5168102.1"/>
    </source>
</evidence>
<dbReference type="EMBL" id="JALDAW010000013">
    <property type="protein sequence ID" value="MDY5168102.1"/>
    <property type="molecule type" value="Genomic_DNA"/>
</dbReference>
<dbReference type="Proteomes" id="UP000247612">
    <property type="component" value="Unassembled WGS sequence"/>
</dbReference>
<keyword evidence="2" id="KW-0328">Glycosyltransferase</keyword>
<dbReference type="EMBL" id="QJKH01000025">
    <property type="protein sequence ID" value="PXX74151.1"/>
    <property type="molecule type" value="Genomic_DNA"/>
</dbReference>
<dbReference type="GeneID" id="94441893"/>
<feature type="domain" description="Glycosyltransferase 2-like" evidence="1">
    <location>
        <begin position="4"/>
        <end position="165"/>
    </location>
</feature>
<dbReference type="CDD" id="cd00761">
    <property type="entry name" value="Glyco_tranf_GTA_type"/>
    <property type="match status" value="1"/>
</dbReference>
<accession>A0A318KCS2</accession>
<keyword evidence="4" id="KW-1185">Reference proteome</keyword>
<reference evidence="3 4" key="1">
    <citation type="submission" date="2018-05" db="EMBL/GenBank/DDBJ databases">
        <title>Genomic Encyclopedia of Type Strains, Phase IV (KMG-IV): sequencing the most valuable type-strain genomes for metagenomic binning, comparative biology and taxonomic classification.</title>
        <authorList>
            <person name="Goeker M."/>
        </authorList>
    </citation>
    <scope>NUCLEOTIDE SEQUENCE [LARGE SCALE GENOMIC DNA]</scope>
    <source>
        <strain evidence="3 4">JC118</strain>
    </source>
</reference>
<dbReference type="Proteomes" id="UP001276902">
    <property type="component" value="Unassembled WGS sequence"/>
</dbReference>
<protein>
    <submittedName>
        <fullName evidence="3">Glycosyl transferase family 2</fullName>
    </submittedName>
    <submittedName>
        <fullName evidence="2">Glycosyltransferase</fullName>
        <ecNumber evidence="2">2.4.-.-</ecNumber>
    </submittedName>
</protein>
<dbReference type="EC" id="2.4.-.-" evidence="2"/>
<comment type="caution">
    <text evidence="3">The sequence shown here is derived from an EMBL/GenBank/DDBJ whole genome shotgun (WGS) entry which is preliminary data.</text>
</comment>
<dbReference type="PANTHER" id="PTHR22916:SF3">
    <property type="entry name" value="UDP-GLCNAC:BETAGAL BETA-1,3-N-ACETYLGLUCOSAMINYLTRANSFERASE-LIKE PROTEIN 1"/>
    <property type="match status" value="1"/>
</dbReference>
<organism evidence="3 4">
    <name type="scientific">Dielma fastidiosa</name>
    <dbReference type="NCBI Taxonomy" id="1034346"/>
    <lineage>
        <taxon>Bacteria</taxon>
        <taxon>Bacillati</taxon>
        <taxon>Bacillota</taxon>
        <taxon>Erysipelotrichia</taxon>
        <taxon>Erysipelotrichales</taxon>
        <taxon>Erysipelotrichaceae</taxon>
        <taxon>Dielma</taxon>
    </lineage>
</organism>
<dbReference type="STRING" id="1034346.GCA_000313565_02253"/>
<dbReference type="Gene3D" id="3.90.550.10">
    <property type="entry name" value="Spore Coat Polysaccharide Biosynthesis Protein SpsA, Chain A"/>
    <property type="match status" value="1"/>
</dbReference>
<evidence type="ECO:0000313" key="3">
    <source>
        <dbReference type="EMBL" id="PXX74151.1"/>
    </source>
</evidence>
<keyword evidence="3" id="KW-0808">Transferase</keyword>
<dbReference type="Pfam" id="PF00535">
    <property type="entry name" value="Glycos_transf_2"/>
    <property type="match status" value="1"/>
</dbReference>
<dbReference type="RefSeq" id="WP_022938556.1">
    <property type="nucleotide sequence ID" value="NZ_BAABZA010000005.1"/>
</dbReference>
<dbReference type="SUPFAM" id="SSF53448">
    <property type="entry name" value="Nucleotide-diphospho-sugar transferases"/>
    <property type="match status" value="1"/>
</dbReference>